<dbReference type="Pfam" id="PF13557">
    <property type="entry name" value="Phenol_MetA_deg"/>
    <property type="match status" value="1"/>
</dbReference>
<dbReference type="RefSeq" id="WP_250754664.1">
    <property type="nucleotide sequence ID" value="NZ_CP098401.1"/>
</dbReference>
<accession>A0ABY4U2V8</accession>
<keyword evidence="1" id="KW-0732">Signal</keyword>
<dbReference type="InterPro" id="IPR025737">
    <property type="entry name" value="FApF"/>
</dbReference>
<protein>
    <submittedName>
        <fullName evidence="2">Transporter</fullName>
    </submittedName>
</protein>
<sequence length="268" mass="27856">MGAASVKRIAAAIAVCTATPAIAQDRDLCTDRPGLGTPPCIVDRGRVQVETGLADWTSTDDAEARSDTLIIGETVVRIGVSDTIEAQIGFTPYGRERVRTKATGAIDRSDGVGDLLLGAKIGLANPEGSGFSAAVQPQVTLPVGRAPAGAGDWGAVVVVPVSYELPGGVSLQASPQIAAAVDEDRRGRHVAWGTTVGLGIDLTDTLGLGLEVQAVRDYDPLGATTQSYAGVSLAWQRGRDLMLDVGLNAGLNRDSDDVELYVGFSRRF</sequence>
<name>A0ABY4U2V8_9SPHN</name>
<evidence type="ECO:0000313" key="3">
    <source>
        <dbReference type="Proteomes" id="UP001055580"/>
    </source>
</evidence>
<organism evidence="2 3">
    <name type="scientific">Sphingomonas donggukensis</name>
    <dbReference type="NCBI Taxonomy" id="2949093"/>
    <lineage>
        <taxon>Bacteria</taxon>
        <taxon>Pseudomonadati</taxon>
        <taxon>Pseudomonadota</taxon>
        <taxon>Alphaproteobacteria</taxon>
        <taxon>Sphingomonadales</taxon>
        <taxon>Sphingomonadaceae</taxon>
        <taxon>Sphingomonas</taxon>
    </lineage>
</organism>
<evidence type="ECO:0000256" key="1">
    <source>
        <dbReference type="SAM" id="SignalP"/>
    </source>
</evidence>
<dbReference type="EMBL" id="CP098401">
    <property type="protein sequence ID" value="URW76888.1"/>
    <property type="molecule type" value="Genomic_DNA"/>
</dbReference>
<reference evidence="2" key="1">
    <citation type="submission" date="2022-05" db="EMBL/GenBank/DDBJ databases">
        <title>Sphingomonas sp. strain RMG20 Genome sequencing and assembly.</title>
        <authorList>
            <person name="Kim I."/>
        </authorList>
    </citation>
    <scope>NUCLEOTIDE SEQUENCE</scope>
    <source>
        <strain evidence="2">RMG20</strain>
    </source>
</reference>
<proteinExistence type="predicted"/>
<feature type="chain" id="PRO_5046210822" evidence="1">
    <location>
        <begin position="24"/>
        <end position="268"/>
    </location>
</feature>
<feature type="signal peptide" evidence="1">
    <location>
        <begin position="1"/>
        <end position="23"/>
    </location>
</feature>
<gene>
    <name evidence="2" type="ORF">M9980_06755</name>
</gene>
<dbReference type="Proteomes" id="UP001055580">
    <property type="component" value="Chromosome"/>
</dbReference>
<keyword evidence="3" id="KW-1185">Reference proteome</keyword>
<evidence type="ECO:0000313" key="2">
    <source>
        <dbReference type="EMBL" id="URW76888.1"/>
    </source>
</evidence>